<evidence type="ECO:0000256" key="2">
    <source>
        <dbReference type="ARBA" id="ARBA00022645"/>
    </source>
</evidence>
<evidence type="ECO:0000256" key="3">
    <source>
        <dbReference type="ARBA" id="ARBA00022670"/>
    </source>
</evidence>
<dbReference type="Proteomes" id="UP000077266">
    <property type="component" value="Unassembled WGS sequence"/>
</dbReference>
<keyword evidence="6" id="KW-0732">Signal</keyword>
<dbReference type="GO" id="GO:0006508">
    <property type="term" value="P:proteolysis"/>
    <property type="evidence" value="ECO:0007669"/>
    <property type="project" value="UniProtKB-KW"/>
</dbReference>
<comment type="similarity">
    <text evidence="1 6">Belongs to the peptidase S10 family.</text>
</comment>
<keyword evidence="2 6" id="KW-0121">Carboxypeptidase</keyword>
<dbReference type="InterPro" id="IPR018202">
    <property type="entry name" value="Ser_caboxypep_ser_AS"/>
</dbReference>
<evidence type="ECO:0000256" key="5">
    <source>
        <dbReference type="ARBA" id="ARBA00023180"/>
    </source>
</evidence>
<dbReference type="AlphaFoldDB" id="A0A165NIK1"/>
<dbReference type="InParanoid" id="A0A165NIK1"/>
<dbReference type="Gene3D" id="3.40.50.1820">
    <property type="entry name" value="alpha/beta hydrolase"/>
    <property type="match status" value="1"/>
</dbReference>
<name>A0A165NIK1_EXIGL</name>
<proteinExistence type="inferred from homology"/>
<evidence type="ECO:0000256" key="6">
    <source>
        <dbReference type="RuleBase" id="RU361156"/>
    </source>
</evidence>
<accession>A0A165NIK1</accession>
<reference evidence="7 8" key="1">
    <citation type="journal article" date="2016" name="Mol. Biol. Evol.">
        <title>Comparative Genomics of Early-Diverging Mushroom-Forming Fungi Provides Insights into the Origins of Lignocellulose Decay Capabilities.</title>
        <authorList>
            <person name="Nagy L.G."/>
            <person name="Riley R."/>
            <person name="Tritt A."/>
            <person name="Adam C."/>
            <person name="Daum C."/>
            <person name="Floudas D."/>
            <person name="Sun H."/>
            <person name="Yadav J.S."/>
            <person name="Pangilinan J."/>
            <person name="Larsson K.H."/>
            <person name="Matsuura K."/>
            <person name="Barry K."/>
            <person name="Labutti K."/>
            <person name="Kuo R."/>
            <person name="Ohm R.A."/>
            <person name="Bhattacharya S.S."/>
            <person name="Shirouzu T."/>
            <person name="Yoshinaga Y."/>
            <person name="Martin F.M."/>
            <person name="Grigoriev I.V."/>
            <person name="Hibbett D.S."/>
        </authorList>
    </citation>
    <scope>NUCLEOTIDE SEQUENCE [LARGE SCALE GENOMIC DNA]</scope>
    <source>
        <strain evidence="7 8">HHB12029</strain>
    </source>
</reference>
<dbReference type="PRINTS" id="PR00724">
    <property type="entry name" value="CRBOXYPTASEC"/>
</dbReference>
<evidence type="ECO:0000313" key="7">
    <source>
        <dbReference type="EMBL" id="KZW00798.1"/>
    </source>
</evidence>
<dbReference type="InterPro" id="IPR001563">
    <property type="entry name" value="Peptidase_S10"/>
</dbReference>
<dbReference type="OrthoDB" id="443318at2759"/>
<keyword evidence="3 6" id="KW-0645">Protease</keyword>
<dbReference type="GO" id="GO:0004185">
    <property type="term" value="F:serine-type carboxypeptidase activity"/>
    <property type="evidence" value="ECO:0007669"/>
    <property type="project" value="UniProtKB-UniRule"/>
</dbReference>
<sequence>MMWRRNALGLVFATLAIHGLAQDSDDLPSIWPHNYTGIPAGDYSPEWQDYFLVNTSTLPNVTFDLSRSFAGSVSTDTPGHPNNTLFFWAFEKEDGSLTRSVNVSSDDPWLIWLNGGPGTSSFIGLLYENGPIHIRTDNDADAYKNEYSWDTLADSFWLDQPVGTGYATAESTGYVLNEDEMAADFVRFLANLVKVFPSLATRPLHLIGESYAGMYIPYVTKALLAMQTPPVNLAKIAIGDGSIGSVTEFQELPVLSVLETYPQIIGYDQEVFAYFRDKTHRCGYDLNLTYPQVGGFFPTLEATLPADEARRTYFKQLAQDKSRALHKRNWHTEIAERALSRPSLGKRDRVVKRDESKRVGRQRRDQGAVDPWYGCFLFEEMVDYALNFTFPWTNGQFDTYHIPDALNPIAPESGFTFMNDPATRAALHAPQSLWIPSIAYPWGSSTTPPEGANIVGDPSIESVTLLADIASAGIPMVLFSGNADAIVAHRGTEVVIQNFTFGGVQGFSRKPSTPWFDDEGAFAGIVHQERNVTYLLFDKAGHFVPQWEPERSLVFLREFVLGSNATGLVLPDGSVVGGEDLALAGDYLPAIDDPIFYGSATSQYSTVWP</sequence>
<keyword evidence="8" id="KW-1185">Reference proteome</keyword>
<feature type="chain" id="PRO_5007748509" description="Carboxypeptidase" evidence="6">
    <location>
        <begin position="22"/>
        <end position="609"/>
    </location>
</feature>
<organism evidence="7 8">
    <name type="scientific">Exidia glandulosa HHB12029</name>
    <dbReference type="NCBI Taxonomy" id="1314781"/>
    <lineage>
        <taxon>Eukaryota</taxon>
        <taxon>Fungi</taxon>
        <taxon>Dikarya</taxon>
        <taxon>Basidiomycota</taxon>
        <taxon>Agaricomycotina</taxon>
        <taxon>Agaricomycetes</taxon>
        <taxon>Auriculariales</taxon>
        <taxon>Exidiaceae</taxon>
        <taxon>Exidia</taxon>
    </lineage>
</organism>
<dbReference type="Pfam" id="PF00450">
    <property type="entry name" value="Peptidase_S10"/>
    <property type="match status" value="1"/>
</dbReference>
<dbReference type="STRING" id="1314781.A0A165NIK1"/>
<dbReference type="SUPFAM" id="SSF53474">
    <property type="entry name" value="alpha/beta-Hydrolases"/>
    <property type="match status" value="1"/>
</dbReference>
<evidence type="ECO:0000313" key="8">
    <source>
        <dbReference type="Proteomes" id="UP000077266"/>
    </source>
</evidence>
<dbReference type="InterPro" id="IPR029058">
    <property type="entry name" value="AB_hydrolase_fold"/>
</dbReference>
<dbReference type="PROSITE" id="PS00131">
    <property type="entry name" value="CARBOXYPEPT_SER_SER"/>
    <property type="match status" value="1"/>
</dbReference>
<protein>
    <recommendedName>
        <fullName evidence="6">Carboxypeptidase</fullName>
        <ecNumber evidence="6">3.4.16.-</ecNumber>
    </recommendedName>
</protein>
<keyword evidence="5" id="KW-0325">Glycoprotein</keyword>
<evidence type="ECO:0000256" key="1">
    <source>
        <dbReference type="ARBA" id="ARBA00009431"/>
    </source>
</evidence>
<dbReference type="EMBL" id="KV425898">
    <property type="protein sequence ID" value="KZW00798.1"/>
    <property type="molecule type" value="Genomic_DNA"/>
</dbReference>
<dbReference type="EC" id="3.4.16.-" evidence="6"/>
<dbReference type="PANTHER" id="PTHR11802:SF479">
    <property type="entry name" value="CARBOXYPEPTIDASE"/>
    <property type="match status" value="1"/>
</dbReference>
<evidence type="ECO:0000256" key="4">
    <source>
        <dbReference type="ARBA" id="ARBA00022801"/>
    </source>
</evidence>
<feature type="signal peptide" evidence="6">
    <location>
        <begin position="1"/>
        <end position="21"/>
    </location>
</feature>
<keyword evidence="4 6" id="KW-0378">Hydrolase</keyword>
<dbReference type="PANTHER" id="PTHR11802">
    <property type="entry name" value="SERINE PROTEASE FAMILY S10 SERINE CARBOXYPEPTIDASE"/>
    <property type="match status" value="1"/>
</dbReference>
<gene>
    <name evidence="7" type="ORF">EXIGLDRAFT_638890</name>
</gene>